<evidence type="ECO:0000313" key="4">
    <source>
        <dbReference type="EMBL" id="KEQ65669.1"/>
    </source>
</evidence>
<keyword evidence="5" id="KW-1185">Reference proteome</keyword>
<dbReference type="RefSeq" id="XP_040882692.1">
    <property type="nucleotide sequence ID" value="XM_041018793.1"/>
</dbReference>
<gene>
    <name evidence="4" type="ORF">M437DRAFT_15056</name>
</gene>
<dbReference type="AlphaFoldDB" id="A0A074W2B9"/>
<dbReference type="HOGENOM" id="CLU_3037804_0_0_1"/>
<dbReference type="InterPro" id="IPR036028">
    <property type="entry name" value="SH3-like_dom_sf"/>
</dbReference>
<sequence length="55" mass="6203">SLALYNFVPENSNELALREGQIIQVGYRHGQGWLVAMDLESGEQGLVPEEYVRLL</sequence>
<evidence type="ECO:0000259" key="3">
    <source>
        <dbReference type="PROSITE" id="PS50002"/>
    </source>
</evidence>
<dbReference type="EMBL" id="KL584826">
    <property type="protein sequence ID" value="KEQ65669.1"/>
    <property type="molecule type" value="Genomic_DNA"/>
</dbReference>
<accession>A0A074W2B9</accession>
<name>A0A074W2B9_AURM1</name>
<dbReference type="Pfam" id="PF00018">
    <property type="entry name" value="SH3_1"/>
    <property type="match status" value="1"/>
</dbReference>
<dbReference type="Proteomes" id="UP000030672">
    <property type="component" value="Unassembled WGS sequence"/>
</dbReference>
<dbReference type="InterPro" id="IPR001452">
    <property type="entry name" value="SH3_domain"/>
</dbReference>
<dbReference type="Gene3D" id="2.30.30.40">
    <property type="entry name" value="SH3 Domains"/>
    <property type="match status" value="1"/>
</dbReference>
<feature type="domain" description="SH3" evidence="3">
    <location>
        <begin position="1"/>
        <end position="55"/>
    </location>
</feature>
<dbReference type="GeneID" id="63912166"/>
<proteinExistence type="predicted"/>
<evidence type="ECO:0000313" key="5">
    <source>
        <dbReference type="Proteomes" id="UP000030672"/>
    </source>
</evidence>
<evidence type="ECO:0000256" key="1">
    <source>
        <dbReference type="ARBA" id="ARBA00022443"/>
    </source>
</evidence>
<evidence type="ECO:0000256" key="2">
    <source>
        <dbReference type="PROSITE-ProRule" id="PRU00192"/>
    </source>
</evidence>
<dbReference type="SMART" id="SM00326">
    <property type="entry name" value="SH3"/>
    <property type="match status" value="1"/>
</dbReference>
<feature type="non-terminal residue" evidence="4">
    <location>
        <position position="1"/>
    </location>
</feature>
<organism evidence="4 5">
    <name type="scientific">Aureobasidium melanogenum (strain CBS 110374)</name>
    <name type="common">Aureobasidium pullulans var. melanogenum</name>
    <dbReference type="NCBI Taxonomy" id="1043003"/>
    <lineage>
        <taxon>Eukaryota</taxon>
        <taxon>Fungi</taxon>
        <taxon>Dikarya</taxon>
        <taxon>Ascomycota</taxon>
        <taxon>Pezizomycotina</taxon>
        <taxon>Dothideomycetes</taxon>
        <taxon>Dothideomycetidae</taxon>
        <taxon>Dothideales</taxon>
        <taxon>Saccotheciaceae</taxon>
        <taxon>Aureobasidium</taxon>
    </lineage>
</organism>
<feature type="non-terminal residue" evidence="4">
    <location>
        <position position="55"/>
    </location>
</feature>
<protein>
    <recommendedName>
        <fullName evidence="3">SH3 domain-containing protein</fullName>
    </recommendedName>
</protein>
<reference evidence="4 5" key="1">
    <citation type="journal article" date="2014" name="BMC Genomics">
        <title>Genome sequencing of four Aureobasidium pullulans varieties: biotechnological potential, stress tolerance, and description of new species.</title>
        <authorList>
            <person name="Gostin Ar C."/>
            <person name="Ohm R.A."/>
            <person name="Kogej T."/>
            <person name="Sonjak S."/>
            <person name="Turk M."/>
            <person name="Zajc J."/>
            <person name="Zalar P."/>
            <person name="Grube M."/>
            <person name="Sun H."/>
            <person name="Han J."/>
            <person name="Sharma A."/>
            <person name="Chiniquy J."/>
            <person name="Ngan C.Y."/>
            <person name="Lipzen A."/>
            <person name="Barry K."/>
            <person name="Grigoriev I.V."/>
            <person name="Gunde-Cimerman N."/>
        </authorList>
    </citation>
    <scope>NUCLEOTIDE SEQUENCE [LARGE SCALE GENOMIC DNA]</scope>
    <source>
        <strain evidence="4 5">CBS 110374</strain>
    </source>
</reference>
<keyword evidence="1 2" id="KW-0728">SH3 domain</keyword>
<dbReference type="SUPFAM" id="SSF50044">
    <property type="entry name" value="SH3-domain"/>
    <property type="match status" value="1"/>
</dbReference>
<dbReference type="PROSITE" id="PS50002">
    <property type="entry name" value="SH3"/>
    <property type="match status" value="1"/>
</dbReference>